<comment type="caution">
    <text evidence="1">The sequence shown here is derived from an EMBL/GenBank/DDBJ whole genome shotgun (WGS) entry which is preliminary data.</text>
</comment>
<dbReference type="Proteomes" id="UP000821845">
    <property type="component" value="Chromosome 3"/>
</dbReference>
<accession>A0ACB7SJW5</accession>
<organism evidence="1 2">
    <name type="scientific">Hyalomma asiaticum</name>
    <name type="common">Tick</name>
    <dbReference type="NCBI Taxonomy" id="266040"/>
    <lineage>
        <taxon>Eukaryota</taxon>
        <taxon>Metazoa</taxon>
        <taxon>Ecdysozoa</taxon>
        <taxon>Arthropoda</taxon>
        <taxon>Chelicerata</taxon>
        <taxon>Arachnida</taxon>
        <taxon>Acari</taxon>
        <taxon>Parasitiformes</taxon>
        <taxon>Ixodida</taxon>
        <taxon>Ixodoidea</taxon>
        <taxon>Ixodidae</taxon>
        <taxon>Hyalomminae</taxon>
        <taxon>Hyalomma</taxon>
    </lineage>
</organism>
<gene>
    <name evidence="1" type="ORF">HPB50_005746</name>
</gene>
<name>A0ACB7SJW5_HYAAI</name>
<proteinExistence type="predicted"/>
<protein>
    <submittedName>
        <fullName evidence="1">Uncharacterized protein</fullName>
    </submittedName>
</protein>
<evidence type="ECO:0000313" key="2">
    <source>
        <dbReference type="Proteomes" id="UP000821845"/>
    </source>
</evidence>
<dbReference type="EMBL" id="CM023483">
    <property type="protein sequence ID" value="KAH6935432.1"/>
    <property type="molecule type" value="Genomic_DNA"/>
</dbReference>
<keyword evidence="2" id="KW-1185">Reference proteome</keyword>
<evidence type="ECO:0000313" key="1">
    <source>
        <dbReference type="EMBL" id="KAH6935432.1"/>
    </source>
</evidence>
<sequence>MPPLGRFRLGVEYRHGSRSEPAQDDRRRQNNNSGAGSHRLRRRGRWQRRRRRRLDQPKLADVSSLGGDQDARSSFSVRAASPPLKHDEGLRRRDVRRAVAAPVRSSVAGRQCRRAQQDRGPAHRVPGRRQRGQRRDDVDDEDGSQAG</sequence>
<reference evidence="1" key="1">
    <citation type="submission" date="2020-05" db="EMBL/GenBank/DDBJ databases">
        <title>Large-scale comparative analyses of tick genomes elucidate their genetic diversity and vector capacities.</title>
        <authorList>
            <person name="Jia N."/>
            <person name="Wang J."/>
            <person name="Shi W."/>
            <person name="Du L."/>
            <person name="Sun Y."/>
            <person name="Zhan W."/>
            <person name="Jiang J."/>
            <person name="Wang Q."/>
            <person name="Zhang B."/>
            <person name="Ji P."/>
            <person name="Sakyi L.B."/>
            <person name="Cui X."/>
            <person name="Yuan T."/>
            <person name="Jiang B."/>
            <person name="Yang W."/>
            <person name="Lam T.T.-Y."/>
            <person name="Chang Q."/>
            <person name="Ding S."/>
            <person name="Wang X."/>
            <person name="Zhu J."/>
            <person name="Ruan X."/>
            <person name="Zhao L."/>
            <person name="Wei J."/>
            <person name="Que T."/>
            <person name="Du C."/>
            <person name="Cheng J."/>
            <person name="Dai P."/>
            <person name="Han X."/>
            <person name="Huang E."/>
            <person name="Gao Y."/>
            <person name="Liu J."/>
            <person name="Shao H."/>
            <person name="Ye R."/>
            <person name="Li L."/>
            <person name="Wei W."/>
            <person name="Wang X."/>
            <person name="Wang C."/>
            <person name="Yang T."/>
            <person name="Huo Q."/>
            <person name="Li W."/>
            <person name="Guo W."/>
            <person name="Chen H."/>
            <person name="Zhou L."/>
            <person name="Ni X."/>
            <person name="Tian J."/>
            <person name="Zhou Y."/>
            <person name="Sheng Y."/>
            <person name="Liu T."/>
            <person name="Pan Y."/>
            <person name="Xia L."/>
            <person name="Li J."/>
            <person name="Zhao F."/>
            <person name="Cao W."/>
        </authorList>
    </citation>
    <scope>NUCLEOTIDE SEQUENCE</scope>
    <source>
        <strain evidence="1">Hyas-2018</strain>
    </source>
</reference>